<comment type="caution">
    <text evidence="2">The sequence shown here is derived from an EMBL/GenBank/DDBJ whole genome shotgun (WGS) entry which is preliminary data.</text>
</comment>
<keyword evidence="3" id="KW-1185">Reference proteome</keyword>
<name>A0A9X4R5I2_9BURK</name>
<dbReference type="AlphaFoldDB" id="A0A9X4R5I2"/>
<dbReference type="RefSeq" id="WP_268149814.1">
    <property type="nucleotide sequence ID" value="NZ_JAPPUW010000007.1"/>
</dbReference>
<evidence type="ECO:0000256" key="1">
    <source>
        <dbReference type="SAM" id="MobiDB-lite"/>
    </source>
</evidence>
<dbReference type="EMBL" id="SGUG01000021">
    <property type="protein sequence ID" value="MDG0863745.1"/>
    <property type="molecule type" value="Genomic_DNA"/>
</dbReference>
<reference evidence="2" key="1">
    <citation type="submission" date="2019-02" db="EMBL/GenBank/DDBJ databases">
        <title>Draft genome of the type strain Pelomonas aquatica CCUG 52575T.</title>
        <authorList>
            <person name="Gomila M."/>
            <person name="Lalucat J."/>
        </authorList>
    </citation>
    <scope>NUCLEOTIDE SEQUENCE</scope>
    <source>
        <strain evidence="2">CCUG 52575</strain>
    </source>
</reference>
<feature type="region of interest" description="Disordered" evidence="1">
    <location>
        <begin position="15"/>
        <end position="34"/>
    </location>
</feature>
<gene>
    <name evidence="2" type="ORF">EXJ73_14885</name>
</gene>
<evidence type="ECO:0000313" key="3">
    <source>
        <dbReference type="Proteomes" id="UP001152766"/>
    </source>
</evidence>
<evidence type="ECO:0000313" key="2">
    <source>
        <dbReference type="EMBL" id="MDG0863745.1"/>
    </source>
</evidence>
<proteinExistence type="predicted"/>
<sequence>MSYPTEIEGLLAQAEAEATGASGTRSAHPSAPPVLELRPSLAVLPEGQSVPSSTCVTCPSCLAMRDAEGPSLYCRITHSFTWRAGKDNQGNQGEQWPLLDCDMKHLPPEA</sequence>
<dbReference type="Proteomes" id="UP001152766">
    <property type="component" value="Unassembled WGS sequence"/>
</dbReference>
<feature type="compositionally biased region" description="Basic and acidic residues" evidence="1">
    <location>
        <begin position="101"/>
        <end position="110"/>
    </location>
</feature>
<organism evidence="2 3">
    <name type="scientific">Pelomonas aquatica</name>
    <dbReference type="NCBI Taxonomy" id="431058"/>
    <lineage>
        <taxon>Bacteria</taxon>
        <taxon>Pseudomonadati</taxon>
        <taxon>Pseudomonadota</taxon>
        <taxon>Betaproteobacteria</taxon>
        <taxon>Burkholderiales</taxon>
        <taxon>Sphaerotilaceae</taxon>
        <taxon>Roseateles</taxon>
    </lineage>
</organism>
<accession>A0A9X4R5I2</accession>
<protein>
    <submittedName>
        <fullName evidence="2">Uncharacterized protein</fullName>
    </submittedName>
</protein>
<feature type="region of interest" description="Disordered" evidence="1">
    <location>
        <begin position="84"/>
        <end position="110"/>
    </location>
</feature>